<dbReference type="GO" id="GO:0032259">
    <property type="term" value="P:methylation"/>
    <property type="evidence" value="ECO:0007669"/>
    <property type="project" value="UniProtKB-KW"/>
</dbReference>
<feature type="region of interest" description="Disordered" evidence="1">
    <location>
        <begin position="1"/>
        <end position="21"/>
    </location>
</feature>
<keyword evidence="3" id="KW-1185">Reference proteome</keyword>
<dbReference type="GO" id="GO:0008168">
    <property type="term" value="F:methyltransferase activity"/>
    <property type="evidence" value="ECO:0007669"/>
    <property type="project" value="UniProtKB-KW"/>
</dbReference>
<protein>
    <submittedName>
        <fullName evidence="2">Class I SAM-dependent methyltransferase</fullName>
    </submittedName>
</protein>
<gene>
    <name evidence="2" type="ORF">DVR09_16870</name>
</gene>
<keyword evidence="2" id="KW-0614">Plasmid</keyword>
<dbReference type="KEGG" id="err:DVR09_16870"/>
<dbReference type="Proteomes" id="UP000254508">
    <property type="component" value="Plasmid unnamed"/>
</dbReference>
<proteinExistence type="predicted"/>
<dbReference type="SUPFAM" id="SSF53335">
    <property type="entry name" value="S-adenosyl-L-methionine-dependent methyltransferases"/>
    <property type="match status" value="1"/>
</dbReference>
<name>A0A345YJM3_9SPHN</name>
<evidence type="ECO:0000256" key="1">
    <source>
        <dbReference type="SAM" id="MobiDB-lite"/>
    </source>
</evidence>
<evidence type="ECO:0000313" key="2">
    <source>
        <dbReference type="EMBL" id="AXK44125.1"/>
    </source>
</evidence>
<dbReference type="InterPro" id="IPR029063">
    <property type="entry name" value="SAM-dependent_MTases_sf"/>
</dbReference>
<dbReference type="CDD" id="cd02440">
    <property type="entry name" value="AdoMet_MTases"/>
    <property type="match status" value="1"/>
</dbReference>
<dbReference type="EMBL" id="CP031358">
    <property type="protein sequence ID" value="AXK44125.1"/>
    <property type="molecule type" value="Genomic_DNA"/>
</dbReference>
<dbReference type="OrthoDB" id="9806213at2"/>
<dbReference type="RefSeq" id="WP_115418438.1">
    <property type="nucleotide sequence ID" value="NZ_CP031358.1"/>
</dbReference>
<accession>A0A345YJM3</accession>
<organism evidence="2 3">
    <name type="scientific">Erythrobacter aureus</name>
    <dbReference type="NCBI Taxonomy" id="2182384"/>
    <lineage>
        <taxon>Bacteria</taxon>
        <taxon>Pseudomonadati</taxon>
        <taxon>Pseudomonadota</taxon>
        <taxon>Alphaproteobacteria</taxon>
        <taxon>Sphingomonadales</taxon>
        <taxon>Erythrobacteraceae</taxon>
        <taxon>Erythrobacter/Porphyrobacter group</taxon>
        <taxon>Erythrobacter</taxon>
    </lineage>
</organism>
<dbReference type="Gene3D" id="3.40.50.150">
    <property type="entry name" value="Vaccinia Virus protein VP39"/>
    <property type="match status" value="1"/>
</dbReference>
<keyword evidence="2" id="KW-0489">Methyltransferase</keyword>
<reference evidence="2 3" key="1">
    <citation type="submission" date="2018-07" db="EMBL/GenBank/DDBJ databases">
        <title>Genome sequence of Erythrobacter strain YH-07, an antagonistic bacterium isolated from Yellow Sea.</title>
        <authorList>
            <person name="Tang T."/>
            <person name="Liu Q."/>
            <person name="Sun X."/>
        </authorList>
    </citation>
    <scope>NUCLEOTIDE SEQUENCE [LARGE SCALE GENOMIC DNA]</scope>
    <source>
        <strain evidence="2 3">YH-07</strain>
        <plasmid evidence="2 3">unnamed</plasmid>
    </source>
</reference>
<sequence>MHPDLFAAPAQAEPKATDDRSGDAALSQWFTPFWVAEELVDDALRGIGHSCSVIEPSCGTGAFLTAIPKSCGALGIDIDPSVVPAAIANSGREVLVGDFRTIDLQGREAEVILGNPPFEMDVVDGFLDRAHEMLPEDGLVAMVLPAYAFQTPSRVSNWMERFSIDVNMIPRTLFPGLSKPLVWAKYIKQSQRRFSGLMLFAETRQIENMRPAIREALARPGTWREAVAIALHSLGGQASVQAIYDAIAPERTRTDHWKPKIRQTLQRGFRSLGNGRWELPREYLAAA</sequence>
<dbReference type="PRINTS" id="PR00507">
    <property type="entry name" value="N12N6MTFRASE"/>
</dbReference>
<dbReference type="AlphaFoldDB" id="A0A345YJM3"/>
<evidence type="ECO:0000313" key="3">
    <source>
        <dbReference type="Proteomes" id="UP000254508"/>
    </source>
</evidence>
<keyword evidence="2" id="KW-0808">Transferase</keyword>
<geneLocation type="plasmid" evidence="2 3">
    <name>unnamed</name>
</geneLocation>